<dbReference type="SUPFAM" id="SSF46689">
    <property type="entry name" value="Homeodomain-like"/>
    <property type="match status" value="1"/>
</dbReference>
<comment type="caution">
    <text evidence="2">The sequence shown here is derived from an EMBL/GenBank/DDBJ whole genome shotgun (WGS) entry which is preliminary data.</text>
</comment>
<dbReference type="InterPro" id="IPR009057">
    <property type="entry name" value="Homeodomain-like_sf"/>
</dbReference>
<keyword evidence="1" id="KW-0238">DNA-binding</keyword>
<dbReference type="GO" id="GO:0000976">
    <property type="term" value="F:transcription cis-regulatory region binding"/>
    <property type="evidence" value="ECO:0007669"/>
    <property type="project" value="TreeGrafter"/>
</dbReference>
<dbReference type="Proteomes" id="UP000035763">
    <property type="component" value="Unassembled WGS sequence"/>
</dbReference>
<dbReference type="AlphaFoldDB" id="W6K0W1"/>
<accession>W6K0W1</accession>
<dbReference type="SUPFAM" id="SSF48498">
    <property type="entry name" value="Tetracyclin repressor-like, C-terminal domain"/>
    <property type="match status" value="1"/>
</dbReference>
<dbReference type="EMBL" id="CAJA01000416">
    <property type="protein sequence ID" value="CCH74716.1"/>
    <property type="molecule type" value="Genomic_DNA"/>
</dbReference>
<dbReference type="Gene3D" id="1.10.357.10">
    <property type="entry name" value="Tetracycline Repressor, domain 2"/>
    <property type="match status" value="1"/>
</dbReference>
<dbReference type="InterPro" id="IPR036271">
    <property type="entry name" value="Tet_transcr_reg_TetR-rel_C_sf"/>
</dbReference>
<dbReference type="RefSeq" id="WP_157044292.1">
    <property type="nucleotide sequence ID" value="NZ_HG764815.1"/>
</dbReference>
<reference evidence="2 3" key="1">
    <citation type="journal article" date="2013" name="ISME J.">
        <title>A metabolic model for members of the genus Tetrasphaera involved in enhanced biological phosphorus removal.</title>
        <authorList>
            <person name="Kristiansen R."/>
            <person name="Nguyen H.T.T."/>
            <person name="Saunders A.M."/>
            <person name="Nielsen J.L."/>
            <person name="Wimmer R."/>
            <person name="Le V.Q."/>
            <person name="McIlroy S.J."/>
            <person name="Petrovski S."/>
            <person name="Seviour R.J."/>
            <person name="Calteau A."/>
            <person name="Nielsen K.L."/>
            <person name="Nielsen P.H."/>
        </authorList>
    </citation>
    <scope>NUCLEOTIDE SEQUENCE [LARGE SCALE GENOMIC DNA]</scope>
    <source>
        <strain evidence="2 3">Ben110</strain>
    </source>
</reference>
<dbReference type="PANTHER" id="PTHR30055">
    <property type="entry name" value="HTH-TYPE TRANSCRIPTIONAL REGULATOR RUTR"/>
    <property type="match status" value="1"/>
</dbReference>
<name>W6K0W1_9MICO</name>
<dbReference type="PANTHER" id="PTHR30055:SF160">
    <property type="entry name" value="TRANSCRIPTIONAL REGULATORY PROTEIN (PROBABLY ASNC-FAMILY)-RELATED"/>
    <property type="match status" value="1"/>
</dbReference>
<dbReference type="InterPro" id="IPR050109">
    <property type="entry name" value="HTH-type_TetR-like_transc_reg"/>
</dbReference>
<dbReference type="STRING" id="1193182.BN11_4730015"/>
<keyword evidence="3" id="KW-1185">Reference proteome</keyword>
<dbReference type="OrthoDB" id="4542604at2"/>
<proteinExistence type="predicted"/>
<sequence>MKATTREAKGPDGRSTRWESHRVIRRAELLQSSIAAIRAQGPNLGMDEFAAVAGTSKTVLYRHFTDRAGLHQAVAEAIEAMIAESVGQALLLGDARPTPRSVVAAAVRAYVALVESEPNLYDFLFRAPLLESPAGRPDLAQAKVTLDLAGRVRVLLDQNATTTYPNGTTQLWAEALLGLVRTGVDVWKRGDRALSAEQVTELLTELAWHGASTAFHTKGPRPV</sequence>
<protein>
    <submittedName>
        <fullName evidence="2">Putative TetR-family transcriptional regulator</fullName>
    </submittedName>
</protein>
<evidence type="ECO:0000313" key="3">
    <source>
        <dbReference type="Proteomes" id="UP000035763"/>
    </source>
</evidence>
<evidence type="ECO:0000256" key="1">
    <source>
        <dbReference type="ARBA" id="ARBA00023125"/>
    </source>
</evidence>
<dbReference type="GO" id="GO:0003700">
    <property type="term" value="F:DNA-binding transcription factor activity"/>
    <property type="evidence" value="ECO:0007669"/>
    <property type="project" value="TreeGrafter"/>
</dbReference>
<gene>
    <name evidence="2" type="ORF">BN11_4730015</name>
</gene>
<evidence type="ECO:0000313" key="2">
    <source>
        <dbReference type="EMBL" id="CCH74716.1"/>
    </source>
</evidence>
<organism evidence="2 3">
    <name type="scientific">Nostocoides australiense Ben110</name>
    <dbReference type="NCBI Taxonomy" id="1193182"/>
    <lineage>
        <taxon>Bacteria</taxon>
        <taxon>Bacillati</taxon>
        <taxon>Actinomycetota</taxon>
        <taxon>Actinomycetes</taxon>
        <taxon>Micrococcales</taxon>
        <taxon>Intrasporangiaceae</taxon>
        <taxon>Nostocoides</taxon>
    </lineage>
</organism>